<organism evidence="2 3">
    <name type="scientific">Streptomyces hygroscopicus</name>
    <dbReference type="NCBI Taxonomy" id="1912"/>
    <lineage>
        <taxon>Bacteria</taxon>
        <taxon>Bacillati</taxon>
        <taxon>Actinomycetota</taxon>
        <taxon>Actinomycetes</taxon>
        <taxon>Kitasatosporales</taxon>
        <taxon>Streptomycetaceae</taxon>
        <taxon>Streptomyces</taxon>
        <taxon>Streptomyces violaceusniger group</taxon>
    </lineage>
</organism>
<reference evidence="2" key="1">
    <citation type="submission" date="2024-05" db="EMBL/GenBank/DDBJ databases">
        <title>Whole genome shotgun sequence of Streptomyces hygroscopicus NBRC 113678.</title>
        <authorList>
            <person name="Komaki H."/>
            <person name="Tamura T."/>
        </authorList>
    </citation>
    <scope>NUCLEOTIDE SEQUENCE</scope>
    <source>
        <strain evidence="2">N11-34</strain>
    </source>
</reference>
<evidence type="ECO:0000313" key="3">
    <source>
        <dbReference type="Proteomes" id="UP001054854"/>
    </source>
</evidence>
<protein>
    <submittedName>
        <fullName evidence="2">Uncharacterized protein</fullName>
    </submittedName>
</protein>
<comment type="caution">
    <text evidence="2">The sequence shown here is derived from an EMBL/GenBank/DDBJ whole genome shotgun (WGS) entry which is preliminary data.</text>
</comment>
<dbReference type="Proteomes" id="UP001054854">
    <property type="component" value="Unassembled WGS sequence"/>
</dbReference>
<gene>
    <name evidence="2" type="ORF">TPA0910_62160</name>
</gene>
<feature type="region of interest" description="Disordered" evidence="1">
    <location>
        <begin position="128"/>
        <end position="169"/>
    </location>
</feature>
<name>A0ABQ3U862_STRHY</name>
<dbReference type="EMBL" id="BNEK01000005">
    <property type="protein sequence ID" value="GHJ31783.1"/>
    <property type="molecule type" value="Genomic_DNA"/>
</dbReference>
<accession>A0ABQ3U862</accession>
<sequence>MARAGAGDGPMDYATLTSLNPSEFEDAAGGYKTVGDMAGQAKDDVENRIIASVRKTTDGQSVLEGHAADAAVTQLRKLATNFHYTQVECALITTALNSLAYELRAAKDKLDAAVEDAEAQKFTVGPDGSVSYPAAGDKVDGKVPEGGTVTGSAKGKPTNQPIDPTGDANDAADALERQAANIHPNPNFGRAVAIANRIAQAVYDATQADEKWAPKLRTLKADDDLSVAAEDWIDAKKDTREVRSGAKEYLGEIKPPPKDGDPKSNADWWKGLSEQEKADYISMHPDSVGNLNGLPADVRDEANRAIFEEKRAEYQTQYKNIPEEPKPKYVSSGRAMRYSDEWLEWRQKYEGRRAHLKSALEGMKAIQKRFDRTGEGGLPEAYLLRFDPNDDGRVVLANGNPDTADHTAL</sequence>
<proteinExistence type="predicted"/>
<evidence type="ECO:0000256" key="1">
    <source>
        <dbReference type="SAM" id="MobiDB-lite"/>
    </source>
</evidence>
<keyword evidence="3" id="KW-1185">Reference proteome</keyword>
<evidence type="ECO:0000313" key="2">
    <source>
        <dbReference type="EMBL" id="GHJ31783.1"/>
    </source>
</evidence>